<protein>
    <recommendedName>
        <fullName evidence="7">DNA 3'-5' helicase</fullName>
        <ecNumber evidence="7">5.6.2.4</ecNumber>
    </recommendedName>
</protein>
<evidence type="ECO:0000256" key="2">
    <source>
        <dbReference type="ARBA" id="ARBA00022801"/>
    </source>
</evidence>
<evidence type="ECO:0000256" key="7">
    <source>
        <dbReference type="ARBA" id="ARBA00034808"/>
    </source>
</evidence>
<dbReference type="SUPFAM" id="SSF52540">
    <property type="entry name" value="P-loop containing nucleoside triphosphate hydrolases"/>
    <property type="match status" value="1"/>
</dbReference>
<evidence type="ECO:0000313" key="11">
    <source>
        <dbReference type="EMBL" id="MBC3812753.1"/>
    </source>
</evidence>
<keyword evidence="3 9" id="KW-0347">Helicase</keyword>
<proteinExistence type="predicted"/>
<evidence type="ECO:0000313" key="12">
    <source>
        <dbReference type="Proteomes" id="UP000637632"/>
    </source>
</evidence>
<dbReference type="EC" id="5.6.2.4" evidence="7"/>
<feature type="binding site" evidence="9">
    <location>
        <begin position="29"/>
        <end position="36"/>
    </location>
    <ligand>
        <name>ATP</name>
        <dbReference type="ChEBI" id="CHEBI:30616"/>
    </ligand>
</feature>
<dbReference type="PROSITE" id="PS51198">
    <property type="entry name" value="UVRD_HELICASE_ATP_BIND"/>
    <property type="match status" value="1"/>
</dbReference>
<sequence>MRALIDVGPTPEQLSLISRIQMGVEVIRGAAGSGKTTTALLKLRSSIGAFLNRKRRQKRTTPINILLLTYNRTLSGYVSELAHKQFTNTPEINLEVSTFSKWAKNSLGINGNIIDGPEDLISRAEFLNFCSNTNLSADFVREEVDYLMGKYLPREIAHYLTARRDGRGGTPRMAQNMREKLLNEIVYPYMQKKYANAKFDWNDLAVAMAERKFHAYDIVIVDESQDFSGNQIRAVMNQLLDDHSVTFILDTAQRIYARGFTWAELGISVRPENSFRLSANYRNTKQIARFATSLLKGIGTDDDGTLPDFSATTREGQIPIVLKGSFGNQVKYAINFIKSKIDLSSESVAFLHPLGWFKALEILLNDADLQYITITRASDWPIGSENIALSTLHSAKGLEFDHVFILGLNAEVMPHGDGNEDEKLLTLRRLLAMGIGRAKSTIILGYKPEDASTVIEYLDPETFMDIAV</sequence>
<evidence type="ECO:0000256" key="4">
    <source>
        <dbReference type="ARBA" id="ARBA00022840"/>
    </source>
</evidence>
<reference evidence="11 12" key="1">
    <citation type="submission" date="2020-08" db="EMBL/GenBank/DDBJ databases">
        <title>Novel species isolated from subtropical streams in China.</title>
        <authorList>
            <person name="Lu H."/>
        </authorList>
    </citation>
    <scope>NUCLEOTIDE SEQUENCE [LARGE SCALE GENOMIC DNA]</scope>
    <source>
        <strain evidence="11 12">CCTCC AB 2015119</strain>
    </source>
</reference>
<keyword evidence="12" id="KW-1185">Reference proteome</keyword>
<feature type="domain" description="UvrD-like helicase ATP-binding" evidence="10">
    <location>
        <begin position="8"/>
        <end position="284"/>
    </location>
</feature>
<dbReference type="Gene3D" id="3.40.50.300">
    <property type="entry name" value="P-loop containing nucleotide triphosphate hydrolases"/>
    <property type="match status" value="2"/>
</dbReference>
<dbReference type="PANTHER" id="PTHR11070">
    <property type="entry name" value="UVRD / RECB / PCRA DNA HELICASE FAMILY MEMBER"/>
    <property type="match status" value="1"/>
</dbReference>
<evidence type="ECO:0000256" key="9">
    <source>
        <dbReference type="PROSITE-ProRule" id="PRU00560"/>
    </source>
</evidence>
<dbReference type="InterPro" id="IPR027417">
    <property type="entry name" value="P-loop_NTPase"/>
</dbReference>
<dbReference type="GO" id="GO:0004386">
    <property type="term" value="F:helicase activity"/>
    <property type="evidence" value="ECO:0007669"/>
    <property type="project" value="UniProtKB-KW"/>
</dbReference>
<dbReference type="InterPro" id="IPR014016">
    <property type="entry name" value="UvrD-like_ATP-bd"/>
</dbReference>
<keyword evidence="5" id="KW-0413">Isomerase</keyword>
<evidence type="ECO:0000256" key="5">
    <source>
        <dbReference type="ARBA" id="ARBA00023235"/>
    </source>
</evidence>
<accession>A0ABR6XJ43</accession>
<dbReference type="InterPro" id="IPR000212">
    <property type="entry name" value="DNA_helicase_UvrD/REP"/>
</dbReference>
<evidence type="ECO:0000256" key="6">
    <source>
        <dbReference type="ARBA" id="ARBA00034617"/>
    </source>
</evidence>
<evidence type="ECO:0000256" key="8">
    <source>
        <dbReference type="ARBA" id="ARBA00048988"/>
    </source>
</evidence>
<evidence type="ECO:0000259" key="10">
    <source>
        <dbReference type="PROSITE" id="PS51198"/>
    </source>
</evidence>
<dbReference type="EMBL" id="JACOFT010000006">
    <property type="protein sequence ID" value="MBC3812753.1"/>
    <property type="molecule type" value="Genomic_DNA"/>
</dbReference>
<name>A0ABR6XJ43_9BURK</name>
<comment type="catalytic activity">
    <reaction evidence="8">
        <text>ATP + H2O = ADP + phosphate + H(+)</text>
        <dbReference type="Rhea" id="RHEA:13065"/>
        <dbReference type="ChEBI" id="CHEBI:15377"/>
        <dbReference type="ChEBI" id="CHEBI:15378"/>
        <dbReference type="ChEBI" id="CHEBI:30616"/>
        <dbReference type="ChEBI" id="CHEBI:43474"/>
        <dbReference type="ChEBI" id="CHEBI:456216"/>
        <dbReference type="EC" id="5.6.2.4"/>
    </reaction>
</comment>
<dbReference type="Pfam" id="PF00580">
    <property type="entry name" value="UvrD-helicase"/>
    <property type="match status" value="1"/>
</dbReference>
<dbReference type="Proteomes" id="UP000637632">
    <property type="component" value="Unassembled WGS sequence"/>
</dbReference>
<keyword evidence="1 9" id="KW-0547">Nucleotide-binding</keyword>
<dbReference type="Pfam" id="PF13361">
    <property type="entry name" value="UvrD_C"/>
    <property type="match status" value="1"/>
</dbReference>
<evidence type="ECO:0000256" key="3">
    <source>
        <dbReference type="ARBA" id="ARBA00022806"/>
    </source>
</evidence>
<organism evidence="11 12">
    <name type="scientific">Undibacterium aquatile</name>
    <dbReference type="NCBI Taxonomy" id="1537398"/>
    <lineage>
        <taxon>Bacteria</taxon>
        <taxon>Pseudomonadati</taxon>
        <taxon>Pseudomonadota</taxon>
        <taxon>Betaproteobacteria</taxon>
        <taxon>Burkholderiales</taxon>
        <taxon>Oxalobacteraceae</taxon>
        <taxon>Undibacterium</taxon>
    </lineage>
</organism>
<comment type="caution">
    <text evidence="11">The sequence shown here is derived from an EMBL/GenBank/DDBJ whole genome shotgun (WGS) entry which is preliminary data.</text>
</comment>
<comment type="catalytic activity">
    <reaction evidence="6">
        <text>Couples ATP hydrolysis with the unwinding of duplex DNA by translocating in the 3'-5' direction.</text>
        <dbReference type="EC" id="5.6.2.4"/>
    </reaction>
</comment>
<dbReference type="PANTHER" id="PTHR11070:SF45">
    <property type="entry name" value="DNA 3'-5' HELICASE"/>
    <property type="match status" value="1"/>
</dbReference>
<dbReference type="RefSeq" id="WP_190480652.1">
    <property type="nucleotide sequence ID" value="NZ_JACOFT010000006.1"/>
</dbReference>
<keyword evidence="4 9" id="KW-0067">ATP-binding</keyword>
<evidence type="ECO:0000256" key="1">
    <source>
        <dbReference type="ARBA" id="ARBA00022741"/>
    </source>
</evidence>
<gene>
    <name evidence="11" type="ORF">H8K26_15000</name>
</gene>
<dbReference type="InterPro" id="IPR014017">
    <property type="entry name" value="DNA_helicase_UvrD-like_C"/>
</dbReference>
<keyword evidence="2 9" id="KW-0378">Hydrolase</keyword>